<comment type="cofactor">
    <cofactor evidence="1">
        <name>Mg(2+)</name>
        <dbReference type="ChEBI" id="CHEBI:18420"/>
    </cofactor>
</comment>
<dbReference type="GO" id="GO:0006400">
    <property type="term" value="P:tRNA modification"/>
    <property type="evidence" value="ECO:0007669"/>
    <property type="project" value="TreeGrafter"/>
</dbReference>
<evidence type="ECO:0000256" key="2">
    <source>
        <dbReference type="ARBA" id="ARBA00005842"/>
    </source>
</evidence>
<evidence type="ECO:0000256" key="3">
    <source>
        <dbReference type="ARBA" id="ARBA00012665"/>
    </source>
</evidence>
<evidence type="ECO:0000313" key="10">
    <source>
        <dbReference type="EMBL" id="VAW15756.1"/>
    </source>
</evidence>
<dbReference type="PANTHER" id="PTHR11088:SF60">
    <property type="entry name" value="TRNA DIMETHYLALLYLTRANSFERASE"/>
    <property type="match status" value="1"/>
</dbReference>
<keyword evidence="8" id="KW-0460">Magnesium</keyword>
<dbReference type="AlphaFoldDB" id="A0A3B0U8J9"/>
<keyword evidence="6" id="KW-0547">Nucleotide-binding</keyword>
<dbReference type="GO" id="GO:0052381">
    <property type="term" value="F:tRNA dimethylallyltransferase activity"/>
    <property type="evidence" value="ECO:0007669"/>
    <property type="project" value="UniProtKB-EC"/>
</dbReference>
<name>A0A3B0U8J9_9ZZZZ</name>
<organism evidence="10">
    <name type="scientific">hydrothermal vent metagenome</name>
    <dbReference type="NCBI Taxonomy" id="652676"/>
    <lineage>
        <taxon>unclassified sequences</taxon>
        <taxon>metagenomes</taxon>
        <taxon>ecological metagenomes</taxon>
    </lineage>
</organism>
<evidence type="ECO:0000256" key="8">
    <source>
        <dbReference type="ARBA" id="ARBA00022842"/>
    </source>
</evidence>
<reference evidence="10" key="1">
    <citation type="submission" date="2018-06" db="EMBL/GenBank/DDBJ databases">
        <authorList>
            <person name="Zhirakovskaya E."/>
        </authorList>
    </citation>
    <scope>NUCLEOTIDE SEQUENCE</scope>
</reference>
<comment type="catalytic activity">
    <reaction evidence="9">
        <text>adenosine(37) in tRNA + dimethylallyl diphosphate = N(6)-dimethylallyladenosine(37) in tRNA + diphosphate</text>
        <dbReference type="Rhea" id="RHEA:26482"/>
        <dbReference type="Rhea" id="RHEA-COMP:10162"/>
        <dbReference type="Rhea" id="RHEA-COMP:10375"/>
        <dbReference type="ChEBI" id="CHEBI:33019"/>
        <dbReference type="ChEBI" id="CHEBI:57623"/>
        <dbReference type="ChEBI" id="CHEBI:74411"/>
        <dbReference type="ChEBI" id="CHEBI:74415"/>
        <dbReference type="EC" id="2.5.1.75"/>
    </reaction>
</comment>
<dbReference type="InterPro" id="IPR018022">
    <property type="entry name" value="IPT"/>
</dbReference>
<dbReference type="Pfam" id="PF01715">
    <property type="entry name" value="IPPT"/>
    <property type="match status" value="1"/>
</dbReference>
<protein>
    <recommendedName>
        <fullName evidence="3">tRNA dimethylallyltransferase</fullName>
        <ecNumber evidence="3">2.5.1.75</ecNumber>
    </recommendedName>
</protein>
<dbReference type="GO" id="GO:0005524">
    <property type="term" value="F:ATP binding"/>
    <property type="evidence" value="ECO:0007669"/>
    <property type="project" value="UniProtKB-KW"/>
</dbReference>
<dbReference type="EC" id="2.5.1.75" evidence="3"/>
<dbReference type="Gene3D" id="3.40.50.300">
    <property type="entry name" value="P-loop containing nucleotide triphosphate hydrolases"/>
    <property type="match status" value="1"/>
</dbReference>
<evidence type="ECO:0000256" key="1">
    <source>
        <dbReference type="ARBA" id="ARBA00001946"/>
    </source>
</evidence>
<keyword evidence="5" id="KW-0819">tRNA processing</keyword>
<dbReference type="InterPro" id="IPR039657">
    <property type="entry name" value="Dimethylallyltransferase"/>
</dbReference>
<sequence>MKKTTLVSVVGPTAIGKTKLAIALANHFDAPIISADSRQFYKELCIGTAVPTEKELKSACHHFIQHKSILDQYSVGDFEREAVFLLEELFKKKKVVVMVGGSGLYVNAVTKGLDKFPEIDPEIRNKLNRELEEKGILHLQNQLKLLDPSYYKKVDLENSRRLIRALEVCIGAGKPYSSFIHQEKPKRAFEIFTIGITTDRDRIYDRINKRVDIMMKQGLLEEVRSVYKQRELNALQTVGYKELFQYLDGECDLESAISEIKKNTRRFAKRQLTWFRKNKNTFWIDQTYDIGKVIAQIEKTSNS</sequence>
<gene>
    <name evidence="10" type="ORF">MNBD_BACTEROID03-2361</name>
</gene>
<dbReference type="PANTHER" id="PTHR11088">
    <property type="entry name" value="TRNA DIMETHYLALLYLTRANSFERASE"/>
    <property type="match status" value="1"/>
</dbReference>
<evidence type="ECO:0000256" key="4">
    <source>
        <dbReference type="ARBA" id="ARBA00022679"/>
    </source>
</evidence>
<proteinExistence type="inferred from homology"/>
<dbReference type="InterPro" id="IPR027417">
    <property type="entry name" value="P-loop_NTPase"/>
</dbReference>
<comment type="similarity">
    <text evidence="2">Belongs to the IPP transferase family.</text>
</comment>
<keyword evidence="7" id="KW-0067">ATP-binding</keyword>
<keyword evidence="4 10" id="KW-0808">Transferase</keyword>
<evidence type="ECO:0000256" key="5">
    <source>
        <dbReference type="ARBA" id="ARBA00022694"/>
    </source>
</evidence>
<dbReference type="Gene3D" id="1.10.20.140">
    <property type="match status" value="1"/>
</dbReference>
<evidence type="ECO:0000256" key="9">
    <source>
        <dbReference type="ARBA" id="ARBA00049563"/>
    </source>
</evidence>
<accession>A0A3B0U8J9</accession>
<dbReference type="NCBIfam" id="TIGR00174">
    <property type="entry name" value="miaA"/>
    <property type="match status" value="1"/>
</dbReference>
<evidence type="ECO:0000256" key="7">
    <source>
        <dbReference type="ARBA" id="ARBA00022840"/>
    </source>
</evidence>
<dbReference type="EMBL" id="UOEL01000127">
    <property type="protein sequence ID" value="VAW15756.1"/>
    <property type="molecule type" value="Genomic_DNA"/>
</dbReference>
<evidence type="ECO:0000256" key="6">
    <source>
        <dbReference type="ARBA" id="ARBA00022741"/>
    </source>
</evidence>
<dbReference type="HAMAP" id="MF_00185">
    <property type="entry name" value="IPP_trans"/>
    <property type="match status" value="1"/>
</dbReference>
<dbReference type="SUPFAM" id="SSF52540">
    <property type="entry name" value="P-loop containing nucleoside triphosphate hydrolases"/>
    <property type="match status" value="2"/>
</dbReference>